<evidence type="ECO:0000313" key="9">
    <source>
        <dbReference type="Proteomes" id="UP000007266"/>
    </source>
</evidence>
<dbReference type="PROSITE" id="PS50850">
    <property type="entry name" value="MFS"/>
    <property type="match status" value="1"/>
</dbReference>
<dbReference type="FunFam" id="1.20.1250.20:FF:000249">
    <property type="entry name" value="facilitated trehalose transporter Tret1"/>
    <property type="match status" value="1"/>
</dbReference>
<feature type="transmembrane region" description="Helical" evidence="6">
    <location>
        <begin position="32"/>
        <end position="55"/>
    </location>
</feature>
<dbReference type="OMA" id="MNVYLAT"/>
<keyword evidence="2 6" id="KW-0812">Transmembrane</keyword>
<dbReference type="Proteomes" id="UP000007266">
    <property type="component" value="Linkage group 6"/>
</dbReference>
<feature type="transmembrane region" description="Helical" evidence="6">
    <location>
        <begin position="250"/>
        <end position="273"/>
    </location>
</feature>
<keyword evidence="5" id="KW-0325">Glycoprotein</keyword>
<dbReference type="AlphaFoldDB" id="A0A139WGA9"/>
<dbReference type="GO" id="GO:0016020">
    <property type="term" value="C:membrane"/>
    <property type="evidence" value="ECO:0007669"/>
    <property type="project" value="UniProtKB-SubCell"/>
</dbReference>
<accession>A0A139WGA9</accession>
<dbReference type="PANTHER" id="PTHR48021">
    <property type="match status" value="1"/>
</dbReference>
<dbReference type="InterPro" id="IPR020846">
    <property type="entry name" value="MFS_dom"/>
</dbReference>
<feature type="transmembrane region" description="Helical" evidence="6">
    <location>
        <begin position="285"/>
        <end position="306"/>
    </location>
</feature>
<evidence type="ECO:0000256" key="6">
    <source>
        <dbReference type="SAM" id="Phobius"/>
    </source>
</evidence>
<evidence type="ECO:0000256" key="5">
    <source>
        <dbReference type="ARBA" id="ARBA00023180"/>
    </source>
</evidence>
<comment type="subcellular location">
    <subcellularLocation>
        <location evidence="1">Membrane</location>
        <topology evidence="1">Multi-pass membrane protein</topology>
    </subcellularLocation>
</comment>
<feature type="transmembrane region" description="Helical" evidence="6">
    <location>
        <begin position="7"/>
        <end position="26"/>
    </location>
</feature>
<dbReference type="Gene3D" id="1.20.1250.20">
    <property type="entry name" value="MFS general substrate transporter like domains"/>
    <property type="match status" value="1"/>
</dbReference>
<dbReference type="PANTHER" id="PTHR48021:SF24">
    <property type="entry name" value="MAJOR FACILITATOR SUPERFAMILY (MFS) PROFILE DOMAIN-CONTAINING PROTEIN"/>
    <property type="match status" value="1"/>
</dbReference>
<feature type="transmembrane region" description="Helical" evidence="6">
    <location>
        <begin position="67"/>
        <end position="87"/>
    </location>
</feature>
<feature type="transmembrane region" description="Helical" evidence="6">
    <location>
        <begin position="219"/>
        <end position="238"/>
    </location>
</feature>
<evidence type="ECO:0000256" key="1">
    <source>
        <dbReference type="ARBA" id="ARBA00004141"/>
    </source>
</evidence>
<sequence length="414" mass="46668">MDKWGRITVLKLSVVPGLLGWVLIATSRSVPMIIIGRVFSGLASTLSTSPAVVYITEIARKDMRGSLIALGPSYVSLGMVIAYFKGWLISWRLIAWLCNIYLVVPFFLLFLIPESPIWLVSKGRVQEAQKALDWLHKYQPRPNNQKSFAEMTLNLLVKEDETKKSEAQGGDSTIREFLKPTGYKPLLILSGLFFFQQYSGIYIFLFYSVSFFENVGTNVNPYIASILIGVIRLIMSLLNTWMLKRFSRRVLIMISGSGMALAMLISGLFTSWIKEGTTDLTWVPVVFLLFYVVASMVGLLTIPWTMTAELFPLKIRSMAHSISTSIVNLIMFFAVQNYVSMEVALGGSAGVQWFFAGLSLGAVLFTFVFLPETHRKKLSEIEDYFKHNTIYLGQKTKETPVSDKNEIDNLIKHV</sequence>
<dbReference type="PRINTS" id="PR00171">
    <property type="entry name" value="SUGRTRNSPORT"/>
</dbReference>
<dbReference type="SUPFAM" id="SSF103473">
    <property type="entry name" value="MFS general substrate transporter"/>
    <property type="match status" value="1"/>
</dbReference>
<keyword evidence="3 6" id="KW-1133">Transmembrane helix</keyword>
<feature type="transmembrane region" description="Helical" evidence="6">
    <location>
        <begin position="93"/>
        <end position="112"/>
    </location>
</feature>
<evidence type="ECO:0000313" key="8">
    <source>
        <dbReference type="EMBL" id="KYB26936.1"/>
    </source>
</evidence>
<evidence type="ECO:0000256" key="3">
    <source>
        <dbReference type="ARBA" id="ARBA00022989"/>
    </source>
</evidence>
<keyword evidence="4 6" id="KW-0472">Membrane</keyword>
<evidence type="ECO:0000259" key="7">
    <source>
        <dbReference type="PROSITE" id="PS50850"/>
    </source>
</evidence>
<feature type="transmembrane region" description="Helical" evidence="6">
    <location>
        <begin position="186"/>
        <end position="207"/>
    </location>
</feature>
<gene>
    <name evidence="8" type="primary">AUGUSTUS-3.0.2_14872</name>
    <name evidence="8" type="ORF">TcasGA2_TC014872</name>
</gene>
<organism evidence="8 9">
    <name type="scientific">Tribolium castaneum</name>
    <name type="common">Red flour beetle</name>
    <dbReference type="NCBI Taxonomy" id="7070"/>
    <lineage>
        <taxon>Eukaryota</taxon>
        <taxon>Metazoa</taxon>
        <taxon>Ecdysozoa</taxon>
        <taxon>Arthropoda</taxon>
        <taxon>Hexapoda</taxon>
        <taxon>Insecta</taxon>
        <taxon>Pterygota</taxon>
        <taxon>Neoptera</taxon>
        <taxon>Endopterygota</taxon>
        <taxon>Coleoptera</taxon>
        <taxon>Polyphaga</taxon>
        <taxon>Cucujiformia</taxon>
        <taxon>Tenebrionidae</taxon>
        <taxon>Tenebrionidae incertae sedis</taxon>
        <taxon>Tribolium</taxon>
    </lineage>
</organism>
<reference evidence="8 9" key="2">
    <citation type="journal article" date="2010" name="Nucleic Acids Res.">
        <title>BeetleBase in 2010: revisions to provide comprehensive genomic information for Tribolium castaneum.</title>
        <authorList>
            <person name="Kim H.S."/>
            <person name="Murphy T."/>
            <person name="Xia J."/>
            <person name="Caragea D."/>
            <person name="Park Y."/>
            <person name="Beeman R.W."/>
            <person name="Lorenzen M.D."/>
            <person name="Butcher S."/>
            <person name="Manak J.R."/>
            <person name="Brown S.J."/>
        </authorList>
    </citation>
    <scope>GENOME REANNOTATION</scope>
    <source>
        <strain evidence="8 9">Georgia GA2</strain>
    </source>
</reference>
<feature type="transmembrane region" description="Helical" evidence="6">
    <location>
        <begin position="351"/>
        <end position="370"/>
    </location>
</feature>
<name>A0A139WGA9_TRICA</name>
<dbReference type="InterPro" id="IPR003663">
    <property type="entry name" value="Sugar/inositol_transpt"/>
</dbReference>
<feature type="domain" description="Major facilitator superfamily (MFS) profile" evidence="7">
    <location>
        <begin position="1"/>
        <end position="374"/>
    </location>
</feature>
<evidence type="ECO:0000256" key="4">
    <source>
        <dbReference type="ARBA" id="ARBA00023136"/>
    </source>
</evidence>
<dbReference type="Pfam" id="PF00083">
    <property type="entry name" value="Sugar_tr"/>
    <property type="match status" value="1"/>
</dbReference>
<evidence type="ECO:0000256" key="2">
    <source>
        <dbReference type="ARBA" id="ARBA00022692"/>
    </source>
</evidence>
<reference evidence="8 9" key="1">
    <citation type="journal article" date="2008" name="Nature">
        <title>The genome of the model beetle and pest Tribolium castaneum.</title>
        <authorList>
            <consortium name="Tribolium Genome Sequencing Consortium"/>
            <person name="Richards S."/>
            <person name="Gibbs R.A."/>
            <person name="Weinstock G.M."/>
            <person name="Brown S.J."/>
            <person name="Denell R."/>
            <person name="Beeman R.W."/>
            <person name="Gibbs R."/>
            <person name="Beeman R.W."/>
            <person name="Brown S.J."/>
            <person name="Bucher G."/>
            <person name="Friedrich M."/>
            <person name="Grimmelikhuijzen C.J."/>
            <person name="Klingler M."/>
            <person name="Lorenzen M."/>
            <person name="Richards S."/>
            <person name="Roth S."/>
            <person name="Schroder R."/>
            <person name="Tautz D."/>
            <person name="Zdobnov E.M."/>
            <person name="Muzny D."/>
            <person name="Gibbs R.A."/>
            <person name="Weinstock G.M."/>
            <person name="Attaway T."/>
            <person name="Bell S."/>
            <person name="Buhay C.J."/>
            <person name="Chandrabose M.N."/>
            <person name="Chavez D."/>
            <person name="Clerk-Blankenburg K.P."/>
            <person name="Cree A."/>
            <person name="Dao M."/>
            <person name="Davis C."/>
            <person name="Chacko J."/>
            <person name="Dinh H."/>
            <person name="Dugan-Rocha S."/>
            <person name="Fowler G."/>
            <person name="Garner T.T."/>
            <person name="Garnes J."/>
            <person name="Gnirke A."/>
            <person name="Hawes A."/>
            <person name="Hernandez J."/>
            <person name="Hines S."/>
            <person name="Holder M."/>
            <person name="Hume J."/>
            <person name="Jhangiani S.N."/>
            <person name="Joshi V."/>
            <person name="Khan Z.M."/>
            <person name="Jackson L."/>
            <person name="Kovar C."/>
            <person name="Kowis A."/>
            <person name="Lee S."/>
            <person name="Lewis L.R."/>
            <person name="Margolis J."/>
            <person name="Morgan M."/>
            <person name="Nazareth L.V."/>
            <person name="Nguyen N."/>
            <person name="Okwuonu G."/>
            <person name="Parker D."/>
            <person name="Richards S."/>
            <person name="Ruiz S.J."/>
            <person name="Santibanez J."/>
            <person name="Savard J."/>
            <person name="Scherer S.E."/>
            <person name="Schneider B."/>
            <person name="Sodergren E."/>
            <person name="Tautz D."/>
            <person name="Vattahil S."/>
            <person name="Villasana D."/>
            <person name="White C.S."/>
            <person name="Wright R."/>
            <person name="Park Y."/>
            <person name="Beeman R.W."/>
            <person name="Lord J."/>
            <person name="Oppert B."/>
            <person name="Lorenzen M."/>
            <person name="Brown S."/>
            <person name="Wang L."/>
            <person name="Savard J."/>
            <person name="Tautz D."/>
            <person name="Richards S."/>
            <person name="Weinstock G."/>
            <person name="Gibbs R.A."/>
            <person name="Liu Y."/>
            <person name="Worley K."/>
            <person name="Weinstock G."/>
            <person name="Elsik C.G."/>
            <person name="Reese J.T."/>
            <person name="Elhaik E."/>
            <person name="Landan G."/>
            <person name="Graur D."/>
            <person name="Arensburger P."/>
            <person name="Atkinson P."/>
            <person name="Beeman R.W."/>
            <person name="Beidler J."/>
            <person name="Brown S.J."/>
            <person name="Demuth J.P."/>
            <person name="Drury D.W."/>
            <person name="Du Y.Z."/>
            <person name="Fujiwara H."/>
            <person name="Lorenzen M."/>
            <person name="Maselli V."/>
            <person name="Osanai M."/>
            <person name="Park Y."/>
            <person name="Robertson H.M."/>
            <person name="Tu Z."/>
            <person name="Wang J.J."/>
            <person name="Wang S."/>
            <person name="Richards S."/>
            <person name="Song H."/>
            <person name="Zhang L."/>
            <person name="Sodergren E."/>
            <person name="Werner D."/>
            <person name="Stanke M."/>
            <person name="Morgenstern B."/>
            <person name="Solovyev V."/>
            <person name="Kosarev P."/>
            <person name="Brown G."/>
            <person name="Chen H.C."/>
            <person name="Ermolaeva O."/>
            <person name="Hlavina W."/>
            <person name="Kapustin Y."/>
            <person name="Kiryutin B."/>
            <person name="Kitts P."/>
            <person name="Maglott D."/>
            <person name="Pruitt K."/>
            <person name="Sapojnikov V."/>
            <person name="Souvorov A."/>
            <person name="Mackey A.J."/>
            <person name="Waterhouse R.M."/>
            <person name="Wyder S."/>
            <person name="Zdobnov E.M."/>
            <person name="Zdobnov E.M."/>
            <person name="Wyder S."/>
            <person name="Kriventseva E.V."/>
            <person name="Kadowaki T."/>
            <person name="Bork P."/>
            <person name="Aranda M."/>
            <person name="Bao R."/>
            <person name="Beermann A."/>
            <person name="Berns N."/>
            <person name="Bolognesi R."/>
            <person name="Bonneton F."/>
            <person name="Bopp D."/>
            <person name="Brown S.J."/>
            <person name="Bucher G."/>
            <person name="Butts T."/>
            <person name="Chaumot A."/>
            <person name="Denell R.E."/>
            <person name="Ferrier D.E."/>
            <person name="Friedrich M."/>
            <person name="Gordon C.M."/>
            <person name="Jindra M."/>
            <person name="Klingler M."/>
            <person name="Lan Q."/>
            <person name="Lattorff H.M."/>
            <person name="Laudet V."/>
            <person name="von Levetsow C."/>
            <person name="Liu Z."/>
            <person name="Lutz R."/>
            <person name="Lynch J.A."/>
            <person name="da Fonseca R.N."/>
            <person name="Posnien N."/>
            <person name="Reuter R."/>
            <person name="Roth S."/>
            <person name="Savard J."/>
            <person name="Schinko J.B."/>
            <person name="Schmitt C."/>
            <person name="Schoppmeier M."/>
            <person name="Schroder R."/>
            <person name="Shippy T.D."/>
            <person name="Simonnet F."/>
            <person name="Marques-Souza H."/>
            <person name="Tautz D."/>
            <person name="Tomoyasu Y."/>
            <person name="Trauner J."/>
            <person name="Van der Zee M."/>
            <person name="Vervoort M."/>
            <person name="Wittkopp N."/>
            <person name="Wimmer E.A."/>
            <person name="Yang X."/>
            <person name="Jones A.K."/>
            <person name="Sattelle D.B."/>
            <person name="Ebert P.R."/>
            <person name="Nelson D."/>
            <person name="Scott J.G."/>
            <person name="Beeman R.W."/>
            <person name="Muthukrishnan S."/>
            <person name="Kramer K.J."/>
            <person name="Arakane Y."/>
            <person name="Beeman R.W."/>
            <person name="Zhu Q."/>
            <person name="Hogenkamp D."/>
            <person name="Dixit R."/>
            <person name="Oppert B."/>
            <person name="Jiang H."/>
            <person name="Zou Z."/>
            <person name="Marshall J."/>
            <person name="Elpidina E."/>
            <person name="Vinokurov K."/>
            <person name="Oppert C."/>
            <person name="Zou Z."/>
            <person name="Evans J."/>
            <person name="Lu Z."/>
            <person name="Zhao P."/>
            <person name="Sumathipala N."/>
            <person name="Altincicek B."/>
            <person name="Vilcinskas A."/>
            <person name="Williams M."/>
            <person name="Hultmark D."/>
            <person name="Hetru C."/>
            <person name="Jiang H."/>
            <person name="Grimmelikhuijzen C.J."/>
            <person name="Hauser F."/>
            <person name="Cazzamali G."/>
            <person name="Williamson M."/>
            <person name="Park Y."/>
            <person name="Li B."/>
            <person name="Tanaka Y."/>
            <person name="Predel R."/>
            <person name="Neupert S."/>
            <person name="Schachtner J."/>
            <person name="Verleyen P."/>
            <person name="Raible F."/>
            <person name="Bork P."/>
            <person name="Friedrich M."/>
            <person name="Walden K.K."/>
            <person name="Robertson H.M."/>
            <person name="Angeli S."/>
            <person name="Foret S."/>
            <person name="Bucher G."/>
            <person name="Schuetz S."/>
            <person name="Maleszka R."/>
            <person name="Wimmer E.A."/>
            <person name="Beeman R.W."/>
            <person name="Lorenzen M."/>
            <person name="Tomoyasu Y."/>
            <person name="Miller S.C."/>
            <person name="Grossmann D."/>
            <person name="Bucher G."/>
        </authorList>
    </citation>
    <scope>NUCLEOTIDE SEQUENCE [LARGE SCALE GENOMIC DNA]</scope>
    <source>
        <strain evidence="8 9">Georgia GA2</strain>
    </source>
</reference>
<dbReference type="InterPro" id="IPR050549">
    <property type="entry name" value="MFS_Trehalose_Transporter"/>
</dbReference>
<dbReference type="InterPro" id="IPR005828">
    <property type="entry name" value="MFS_sugar_transport-like"/>
</dbReference>
<feature type="transmembrane region" description="Helical" evidence="6">
    <location>
        <begin position="318"/>
        <end position="339"/>
    </location>
</feature>
<dbReference type="GO" id="GO:0022857">
    <property type="term" value="F:transmembrane transporter activity"/>
    <property type="evidence" value="ECO:0007669"/>
    <property type="project" value="InterPro"/>
</dbReference>
<dbReference type="EMBL" id="KQ971348">
    <property type="protein sequence ID" value="KYB26936.1"/>
    <property type="molecule type" value="Genomic_DNA"/>
</dbReference>
<proteinExistence type="predicted"/>
<protein>
    <submittedName>
        <fullName evidence="8">Facilitated trehalose transporter Tret1-2 homolog-like Protein</fullName>
    </submittedName>
</protein>
<keyword evidence="9" id="KW-1185">Reference proteome</keyword>
<dbReference type="InterPro" id="IPR036259">
    <property type="entry name" value="MFS_trans_sf"/>
</dbReference>